<gene>
    <name evidence="8" type="ORF">Prubr_27130</name>
</gene>
<evidence type="ECO:0000256" key="6">
    <source>
        <dbReference type="RuleBase" id="RU000416"/>
    </source>
</evidence>
<evidence type="ECO:0000256" key="5">
    <source>
        <dbReference type="PROSITE-ProRule" id="PRU01016"/>
    </source>
</evidence>
<organism evidence="8 9">
    <name type="scientific">Polymorphospora rubra</name>
    <dbReference type="NCBI Taxonomy" id="338584"/>
    <lineage>
        <taxon>Bacteria</taxon>
        <taxon>Bacillati</taxon>
        <taxon>Actinomycetota</taxon>
        <taxon>Actinomycetes</taxon>
        <taxon>Micromonosporales</taxon>
        <taxon>Micromonosporaceae</taxon>
        <taxon>Polymorphospora</taxon>
    </lineage>
</organism>
<evidence type="ECO:0000256" key="7">
    <source>
        <dbReference type="RuleBase" id="RU000417"/>
    </source>
</evidence>
<dbReference type="SUPFAM" id="SSF53335">
    <property type="entry name" value="S-adenosyl-L-methionine-dependent methyltransferases"/>
    <property type="match status" value="1"/>
</dbReference>
<evidence type="ECO:0000313" key="9">
    <source>
        <dbReference type="Proteomes" id="UP000680866"/>
    </source>
</evidence>
<dbReference type="PRINTS" id="PR00105">
    <property type="entry name" value="C5METTRFRASE"/>
</dbReference>
<dbReference type="EMBL" id="AP023359">
    <property type="protein sequence ID" value="BCJ65692.1"/>
    <property type="molecule type" value="Genomic_DNA"/>
</dbReference>
<dbReference type="PANTHER" id="PTHR10629">
    <property type="entry name" value="CYTOSINE-SPECIFIC METHYLTRANSFERASE"/>
    <property type="match status" value="1"/>
</dbReference>
<name>A0A810MX89_9ACTN</name>
<evidence type="ECO:0000256" key="3">
    <source>
        <dbReference type="ARBA" id="ARBA00022691"/>
    </source>
</evidence>
<dbReference type="GO" id="GO:0032259">
    <property type="term" value="P:methylation"/>
    <property type="evidence" value="ECO:0007669"/>
    <property type="project" value="UniProtKB-KW"/>
</dbReference>
<keyword evidence="1 5" id="KW-0489">Methyltransferase</keyword>
<dbReference type="KEGG" id="pry:Prubr_27130"/>
<comment type="similarity">
    <text evidence="5 6">Belongs to the class I-like SAM-binding methyltransferase superfamily. C5-methyltransferase family.</text>
</comment>
<keyword evidence="2 5" id="KW-0808">Transferase</keyword>
<dbReference type="GO" id="GO:0003886">
    <property type="term" value="F:DNA (cytosine-5-)-methyltransferase activity"/>
    <property type="evidence" value="ECO:0007669"/>
    <property type="project" value="UniProtKB-EC"/>
</dbReference>
<evidence type="ECO:0000256" key="4">
    <source>
        <dbReference type="ARBA" id="ARBA00022747"/>
    </source>
</evidence>
<evidence type="ECO:0000256" key="1">
    <source>
        <dbReference type="ARBA" id="ARBA00022603"/>
    </source>
</evidence>
<accession>A0A810MX89</accession>
<keyword evidence="4" id="KW-0680">Restriction system</keyword>
<dbReference type="NCBIfam" id="TIGR00675">
    <property type="entry name" value="dcm"/>
    <property type="match status" value="1"/>
</dbReference>
<dbReference type="Pfam" id="PF00145">
    <property type="entry name" value="DNA_methylase"/>
    <property type="match status" value="1"/>
</dbReference>
<dbReference type="RefSeq" id="WP_212825299.1">
    <property type="nucleotide sequence ID" value="NZ_AP023359.1"/>
</dbReference>
<proteinExistence type="inferred from homology"/>
<evidence type="ECO:0000313" key="8">
    <source>
        <dbReference type="EMBL" id="BCJ65692.1"/>
    </source>
</evidence>
<reference evidence="8" key="1">
    <citation type="submission" date="2020-08" db="EMBL/GenBank/DDBJ databases">
        <title>Whole genome shotgun sequence of Polymorphospora rubra NBRC 101157.</title>
        <authorList>
            <person name="Komaki H."/>
            <person name="Tamura T."/>
        </authorList>
    </citation>
    <scope>NUCLEOTIDE SEQUENCE</scope>
    <source>
        <strain evidence="8">NBRC 101157</strain>
    </source>
</reference>
<dbReference type="PROSITE" id="PS51679">
    <property type="entry name" value="SAM_MT_C5"/>
    <property type="match status" value="1"/>
</dbReference>
<dbReference type="PROSITE" id="PS00094">
    <property type="entry name" value="C5_MTASE_1"/>
    <property type="match status" value="1"/>
</dbReference>
<dbReference type="InterPro" id="IPR001525">
    <property type="entry name" value="C5_MeTfrase"/>
</dbReference>
<dbReference type="InterPro" id="IPR050390">
    <property type="entry name" value="C5-Methyltransferase"/>
</dbReference>
<dbReference type="REBASE" id="487028">
    <property type="entry name" value="M.Pru101157ORF27130P"/>
</dbReference>
<keyword evidence="3 5" id="KW-0949">S-adenosyl-L-methionine</keyword>
<dbReference type="EC" id="2.1.1.37" evidence="7"/>
<evidence type="ECO:0000256" key="2">
    <source>
        <dbReference type="ARBA" id="ARBA00022679"/>
    </source>
</evidence>
<dbReference type="Gene3D" id="3.40.50.150">
    <property type="entry name" value="Vaccinia Virus protein VP39"/>
    <property type="match status" value="1"/>
</dbReference>
<keyword evidence="9" id="KW-1185">Reference proteome</keyword>
<dbReference type="GO" id="GO:0003677">
    <property type="term" value="F:DNA binding"/>
    <property type="evidence" value="ECO:0007669"/>
    <property type="project" value="TreeGrafter"/>
</dbReference>
<dbReference type="InterPro" id="IPR018117">
    <property type="entry name" value="C5_DNA_meth_AS"/>
</dbReference>
<dbReference type="InterPro" id="IPR029063">
    <property type="entry name" value="SAM-dependent_MTases_sf"/>
</dbReference>
<dbReference type="PANTHER" id="PTHR10629:SF50">
    <property type="entry name" value="DNA (CYTOSINE-5)-METHYLTRANSFERASE CMT3"/>
    <property type="match status" value="1"/>
</dbReference>
<protein>
    <recommendedName>
        <fullName evidence="7">Cytosine-specific methyltransferase</fullName>
        <ecNumber evidence="7">2.1.1.37</ecNumber>
    </recommendedName>
</protein>
<comment type="catalytic activity">
    <reaction evidence="7">
        <text>a 2'-deoxycytidine in DNA + S-adenosyl-L-methionine = a 5-methyl-2'-deoxycytidine in DNA + S-adenosyl-L-homocysteine + H(+)</text>
        <dbReference type="Rhea" id="RHEA:13681"/>
        <dbReference type="Rhea" id="RHEA-COMP:11369"/>
        <dbReference type="Rhea" id="RHEA-COMP:11370"/>
        <dbReference type="ChEBI" id="CHEBI:15378"/>
        <dbReference type="ChEBI" id="CHEBI:57856"/>
        <dbReference type="ChEBI" id="CHEBI:59789"/>
        <dbReference type="ChEBI" id="CHEBI:85452"/>
        <dbReference type="ChEBI" id="CHEBI:85454"/>
        <dbReference type="EC" id="2.1.1.37"/>
    </reaction>
</comment>
<dbReference type="AlphaFoldDB" id="A0A810MX89"/>
<dbReference type="Proteomes" id="UP000680866">
    <property type="component" value="Chromosome"/>
</dbReference>
<feature type="active site" evidence="5">
    <location>
        <position position="82"/>
    </location>
</feature>
<dbReference type="GO" id="GO:0044027">
    <property type="term" value="P:negative regulation of gene expression via chromosomal CpG island methylation"/>
    <property type="evidence" value="ECO:0007669"/>
    <property type="project" value="TreeGrafter"/>
</dbReference>
<sequence length="196" mass="21404">MSERPAPQAGPRIGSLCSGYGGLDLAVELVLGGRLAWYAETDRHATTVLAHHWPDVANLGDIRTVDWTTVAPVDILTAGFPCQDISNAGKRAGITGTHSSVWKHVAEAVRVLRPRLVFVENVAALLRRGFDVVHADLAEIGYDTSWLCLRASDIGAPHRRDRLFLLYLDSSRSMWWTSQSNGCGNEVLVAGRVYLA</sequence>
<dbReference type="GO" id="GO:0009307">
    <property type="term" value="P:DNA restriction-modification system"/>
    <property type="evidence" value="ECO:0007669"/>
    <property type="project" value="UniProtKB-KW"/>
</dbReference>